<dbReference type="InterPro" id="IPR019734">
    <property type="entry name" value="TPR_rpt"/>
</dbReference>
<dbReference type="SUPFAM" id="SSF48452">
    <property type="entry name" value="TPR-like"/>
    <property type="match status" value="1"/>
</dbReference>
<dbReference type="AlphaFoldDB" id="A0A1I5UA37"/>
<dbReference type="OrthoDB" id="2004010at2"/>
<dbReference type="Pfam" id="PF13414">
    <property type="entry name" value="TPR_11"/>
    <property type="match status" value="1"/>
</dbReference>
<name>A0A1I5UA37_9FIRM</name>
<keyword evidence="3" id="KW-1185">Reference proteome</keyword>
<dbReference type="InterPro" id="IPR011990">
    <property type="entry name" value="TPR-like_helical_dom_sf"/>
</dbReference>
<dbReference type="Gene3D" id="1.25.40.10">
    <property type="entry name" value="Tetratricopeptide repeat domain"/>
    <property type="match status" value="1"/>
</dbReference>
<dbReference type="PROSITE" id="PS50005">
    <property type="entry name" value="TPR"/>
    <property type="match status" value="1"/>
</dbReference>
<feature type="repeat" description="TPR" evidence="1">
    <location>
        <begin position="55"/>
        <end position="88"/>
    </location>
</feature>
<protein>
    <submittedName>
        <fullName evidence="2">TPR repeat-containing protein</fullName>
    </submittedName>
</protein>
<evidence type="ECO:0000313" key="2">
    <source>
        <dbReference type="EMBL" id="SFP92062.1"/>
    </source>
</evidence>
<gene>
    <name evidence="2" type="ORF">SAMN04487928_1125</name>
</gene>
<evidence type="ECO:0000256" key="1">
    <source>
        <dbReference type="PROSITE-ProRule" id="PRU00339"/>
    </source>
</evidence>
<organism evidence="2 3">
    <name type="scientific">Butyrivibrio proteoclasticus</name>
    <dbReference type="NCBI Taxonomy" id="43305"/>
    <lineage>
        <taxon>Bacteria</taxon>
        <taxon>Bacillati</taxon>
        <taxon>Bacillota</taxon>
        <taxon>Clostridia</taxon>
        <taxon>Lachnospirales</taxon>
        <taxon>Lachnospiraceae</taxon>
        <taxon>Butyrivibrio</taxon>
    </lineage>
</organism>
<dbReference type="EMBL" id="FOXO01000012">
    <property type="protein sequence ID" value="SFP92062.1"/>
    <property type="molecule type" value="Genomic_DNA"/>
</dbReference>
<keyword evidence="1" id="KW-0802">TPR repeat</keyword>
<evidence type="ECO:0000313" key="3">
    <source>
        <dbReference type="Proteomes" id="UP000182624"/>
    </source>
</evidence>
<sequence>MNYRRKKSGYISGYKYKKRRRKRIDMKKLVIVAASTALLLVGGYSVYLHLPFVKVNKAIAAGDKYTENADYEAAIESYTKAIDIDSKSVKAYANLAGAYLSVDDSQNAKDTLYTGWENTNNEALLDNYHIIVLNESVTAMNEERANIDTVKAILSVLVDDNSNEEAIDILNAASERCFESSYGDDADSLFRSGNSSYSEYEELIRTMLSVYQKAPTDELKKAILSFVTPNISSFSLDLEDATKYINLISDVTSALGTSDEIDSFKKCLDNSQEVLSVFSGIFEQLDVGNVDELRGFVVSDEYISLRDVFLNKQETPLENTTYIPISREGIVLDCNEDKWSYHFLDFDENPSTSGVITLWANFFEDDGVQRASISYEPAAINDNLYPHTQYSVTYLYSYITSGNSTKVAKMNYRLDTTITYEDGTIDETIVGDWGGANEWVMDIDTIESRIKA</sequence>
<proteinExistence type="predicted"/>
<reference evidence="3" key="1">
    <citation type="submission" date="2016-10" db="EMBL/GenBank/DDBJ databases">
        <authorList>
            <person name="Varghese N."/>
            <person name="Submissions S."/>
        </authorList>
    </citation>
    <scope>NUCLEOTIDE SEQUENCE [LARGE SCALE GENOMIC DNA]</scope>
    <source>
        <strain evidence="3">P18</strain>
    </source>
</reference>
<dbReference type="Proteomes" id="UP000182624">
    <property type="component" value="Unassembled WGS sequence"/>
</dbReference>
<accession>A0A1I5UA37</accession>